<name>A0A840Y9F6_9PROT</name>
<reference evidence="1 2" key="1">
    <citation type="submission" date="2020-08" db="EMBL/GenBank/DDBJ databases">
        <title>Genomic Encyclopedia of Type Strains, Phase IV (KMG-IV): sequencing the most valuable type-strain genomes for metagenomic binning, comparative biology and taxonomic classification.</title>
        <authorList>
            <person name="Goeker M."/>
        </authorList>
    </citation>
    <scope>NUCLEOTIDE SEQUENCE [LARGE SCALE GENOMIC DNA]</scope>
    <source>
        <strain evidence="1 2">DSM 25895</strain>
    </source>
</reference>
<comment type="caution">
    <text evidence="1">The sequence shown here is derived from an EMBL/GenBank/DDBJ whole genome shotgun (WGS) entry which is preliminary data.</text>
</comment>
<dbReference type="AlphaFoldDB" id="A0A840Y9F6"/>
<proteinExistence type="predicted"/>
<evidence type="ECO:0000313" key="2">
    <source>
        <dbReference type="Proteomes" id="UP000562254"/>
    </source>
</evidence>
<protein>
    <submittedName>
        <fullName evidence="1">Uncharacterized protein</fullName>
    </submittedName>
</protein>
<evidence type="ECO:0000313" key="1">
    <source>
        <dbReference type="EMBL" id="MBB5690653.1"/>
    </source>
</evidence>
<accession>A0A840Y9F6</accession>
<gene>
    <name evidence="1" type="ORF">FHS88_002788</name>
</gene>
<dbReference type="RefSeq" id="WP_184485659.1">
    <property type="nucleotide sequence ID" value="NZ_JAAEDJ010000051.1"/>
</dbReference>
<keyword evidence="2" id="KW-1185">Reference proteome</keyword>
<sequence>MSENDPQLGFRVEAVARDYHLHIRYSVRNDGVRDVYLLNRLFRNAPPAFGPDIAYVEFDRPDRVVLVSKRIAPVPPGMSPTALVAPYVTPVRVRETFTETFKLALPLRVILEYGLSQRPLPPEQERITEYRGMRFRLAYYWRDDGVTETPAVAFDQPVIIPGNFPRFPPILELVSPVVPVPLPVIEPP</sequence>
<dbReference type="EMBL" id="JACIJE010000007">
    <property type="protein sequence ID" value="MBB5690653.1"/>
    <property type="molecule type" value="Genomic_DNA"/>
</dbReference>
<dbReference type="Proteomes" id="UP000562254">
    <property type="component" value="Unassembled WGS sequence"/>
</dbReference>
<organism evidence="1 2">
    <name type="scientific">Neoroseomonas alkaliterrae</name>
    <dbReference type="NCBI Taxonomy" id="1452450"/>
    <lineage>
        <taxon>Bacteria</taxon>
        <taxon>Pseudomonadati</taxon>
        <taxon>Pseudomonadota</taxon>
        <taxon>Alphaproteobacteria</taxon>
        <taxon>Acetobacterales</taxon>
        <taxon>Acetobacteraceae</taxon>
        <taxon>Neoroseomonas</taxon>
    </lineage>
</organism>